<evidence type="ECO:0000256" key="1">
    <source>
        <dbReference type="SAM" id="MobiDB-lite"/>
    </source>
</evidence>
<feature type="region of interest" description="Disordered" evidence="1">
    <location>
        <begin position="187"/>
        <end position="206"/>
    </location>
</feature>
<dbReference type="VEuPathDB" id="MicrosporidiaDB:AEWR_070950"/>
<feature type="region of interest" description="Disordered" evidence="1">
    <location>
        <begin position="352"/>
        <end position="376"/>
    </location>
</feature>
<gene>
    <name evidence="3" type="ORF">ECU07_0990</name>
</gene>
<sequence>MKALANVHLLLGIVACRSFLVTIRPINSGYVLKFDGRGVVLGSDRMEESASFRITVKKVKELKLLGMKLRKRKHLILISPGSNQKLYLWYKKKKGLFVQKKKKYWEYKDMGNGGYMLKAGKNKCLGMTSGNGVGVSKCGQGEEQVFVFEEKDQESSTSANEDEHVTITTEMLQVPETIHVGDRSLEISSSSYESSDSEDSDSSVTKPVFINLNMKSKKMDADGDGRESSSSVLSPSVSTTTVYVSVTRSLTKSVIKSLTKSVPSAPIVTIIEKPLSASTRHPSSIASFRARMTPPDEPPYSVCNSNELPETHEVPRGGHSDESYGGIRNSESLGLDLKFYPELGRLLKGNVYGRTKRRPRRKAGSNDAKVMSRGSSGKELELASGCTYLDTRGPNPLYQDAISAPICINIE</sequence>
<feature type="chain" id="PRO_5004015320" description="Ricin B lectin domain-containing protein" evidence="2">
    <location>
        <begin position="19"/>
        <end position="411"/>
    </location>
</feature>
<dbReference type="VEuPathDB" id="MicrosporidiaDB:M970_070950"/>
<evidence type="ECO:0000313" key="3">
    <source>
        <dbReference type="EMBL" id="AGE95810.1"/>
    </source>
</evidence>
<dbReference type="VEuPathDB" id="MicrosporidiaDB:AEWQ_070960"/>
<keyword evidence="2" id="KW-0732">Signal</keyword>
<dbReference type="AlphaFoldDB" id="M1K9I3"/>
<feature type="signal peptide" evidence="2">
    <location>
        <begin position="1"/>
        <end position="18"/>
    </location>
</feature>
<protein>
    <recommendedName>
        <fullName evidence="4">Ricin B lectin domain-containing protein</fullName>
    </recommendedName>
</protein>
<proteinExistence type="predicted"/>
<name>M1K9I3_ENCCN</name>
<organism evidence="3">
    <name type="scientific">Encephalitozoon cuniculi</name>
    <name type="common">Microsporidian parasite</name>
    <dbReference type="NCBI Taxonomy" id="6035"/>
    <lineage>
        <taxon>Eukaryota</taxon>
        <taxon>Fungi</taxon>
        <taxon>Fungi incertae sedis</taxon>
        <taxon>Microsporidia</taxon>
        <taxon>Unikaryonidae</taxon>
        <taxon>Encephalitozoon</taxon>
    </lineage>
</organism>
<dbReference type="Gene3D" id="2.80.10.50">
    <property type="match status" value="1"/>
</dbReference>
<dbReference type="PROSITE" id="PS51257">
    <property type="entry name" value="PROKAR_LIPOPROTEIN"/>
    <property type="match status" value="1"/>
</dbReference>
<reference evidence="3" key="1">
    <citation type="journal article" date="2013" name="Eukaryot. Cell">
        <title>Extremely Reduced Levels of Heterozygosity in the Vertebrate Pathogen Encephalitozoon cuniculi.</title>
        <authorList>
            <person name="Selman M."/>
            <person name="Sak B."/>
            <person name="Kvac M."/>
            <person name="Farinelli L."/>
            <person name="Weiss L.M."/>
            <person name="Corradi N."/>
        </authorList>
    </citation>
    <scope>NUCLEOTIDE SEQUENCE</scope>
</reference>
<dbReference type="VEuPathDB" id="MicrosporidiaDB:AEWD_070960"/>
<dbReference type="VEuPathDB" id="MicrosporidiaDB:ECU07_0990"/>
<dbReference type="EMBL" id="KC513610">
    <property type="protein sequence ID" value="AGE95810.1"/>
    <property type="molecule type" value="Genomic_DNA"/>
</dbReference>
<evidence type="ECO:0008006" key="4">
    <source>
        <dbReference type="Google" id="ProtNLM"/>
    </source>
</evidence>
<feature type="compositionally biased region" description="Basic residues" evidence="1">
    <location>
        <begin position="354"/>
        <end position="363"/>
    </location>
</feature>
<accession>M1K9I3</accession>
<evidence type="ECO:0000256" key="2">
    <source>
        <dbReference type="SAM" id="SignalP"/>
    </source>
</evidence>